<gene>
    <name evidence="1" type="ORF">JT362_10745</name>
</gene>
<accession>A0ABT2J7J9</accession>
<name>A0ABT2J7J9_9PSEU</name>
<evidence type="ECO:0000313" key="2">
    <source>
        <dbReference type="Proteomes" id="UP001156441"/>
    </source>
</evidence>
<organism evidence="1 2">
    <name type="scientific">Actinophytocola gossypii</name>
    <dbReference type="NCBI Taxonomy" id="2812003"/>
    <lineage>
        <taxon>Bacteria</taxon>
        <taxon>Bacillati</taxon>
        <taxon>Actinomycetota</taxon>
        <taxon>Actinomycetes</taxon>
        <taxon>Pseudonocardiales</taxon>
        <taxon>Pseudonocardiaceae</taxon>
    </lineage>
</organism>
<sequence>MRNFEELIEAVDRGEEVTLVRDGVAIARVVPGRPTTADRLAEVIENHPLPPEAVDEWENAIKELRESQDDRERKWFDD</sequence>
<dbReference type="RefSeq" id="WP_260190956.1">
    <property type="nucleotide sequence ID" value="NZ_JAFFZE010000009.1"/>
</dbReference>
<dbReference type="Proteomes" id="UP001156441">
    <property type="component" value="Unassembled WGS sequence"/>
</dbReference>
<evidence type="ECO:0000313" key="1">
    <source>
        <dbReference type="EMBL" id="MCT2583594.1"/>
    </source>
</evidence>
<evidence type="ECO:0008006" key="3">
    <source>
        <dbReference type="Google" id="ProtNLM"/>
    </source>
</evidence>
<proteinExistence type="predicted"/>
<dbReference type="EMBL" id="JAFFZE010000009">
    <property type="protein sequence ID" value="MCT2583594.1"/>
    <property type="molecule type" value="Genomic_DNA"/>
</dbReference>
<keyword evidence="2" id="KW-1185">Reference proteome</keyword>
<comment type="caution">
    <text evidence="1">The sequence shown here is derived from an EMBL/GenBank/DDBJ whole genome shotgun (WGS) entry which is preliminary data.</text>
</comment>
<protein>
    <recommendedName>
        <fullName evidence="3">Type II toxin-antitoxin system prevent-host-death family antitoxin</fullName>
    </recommendedName>
</protein>
<reference evidence="1 2" key="1">
    <citation type="submission" date="2021-02" db="EMBL/GenBank/DDBJ databases">
        <title>Actinophytocola xerophila sp. nov., isolated from soil of cotton cropping field.</title>
        <authorList>
            <person name="Huang R."/>
            <person name="Chen X."/>
            <person name="Ge X."/>
            <person name="Liu W."/>
        </authorList>
    </citation>
    <scope>NUCLEOTIDE SEQUENCE [LARGE SCALE GENOMIC DNA]</scope>
    <source>
        <strain evidence="1 2">S1-96</strain>
    </source>
</reference>